<evidence type="ECO:0000313" key="1">
    <source>
        <dbReference type="EMBL" id="KAJ4714362.1"/>
    </source>
</evidence>
<sequence length="37" mass="4063">GSNLVVQFLYSSVPCGTGENDFLLSFPIPPFPPQTHR</sequence>
<name>A0ACC1XTW8_MELAZ</name>
<proteinExistence type="predicted"/>
<reference evidence="1 2" key="1">
    <citation type="journal article" date="2023" name="Science">
        <title>Complex scaffold remodeling in plant triterpene biosynthesis.</title>
        <authorList>
            <person name="De La Pena R."/>
            <person name="Hodgson H."/>
            <person name="Liu J.C."/>
            <person name="Stephenson M.J."/>
            <person name="Martin A.C."/>
            <person name="Owen C."/>
            <person name="Harkess A."/>
            <person name="Leebens-Mack J."/>
            <person name="Jimenez L.E."/>
            <person name="Osbourn A."/>
            <person name="Sattely E.S."/>
        </authorList>
    </citation>
    <scope>NUCLEOTIDE SEQUENCE [LARGE SCALE GENOMIC DNA]</scope>
    <source>
        <strain evidence="2">cv. JPN11</strain>
        <tissue evidence="1">Leaf</tissue>
    </source>
</reference>
<keyword evidence="2" id="KW-1185">Reference proteome</keyword>
<organism evidence="1 2">
    <name type="scientific">Melia azedarach</name>
    <name type="common">Chinaberry tree</name>
    <dbReference type="NCBI Taxonomy" id="155640"/>
    <lineage>
        <taxon>Eukaryota</taxon>
        <taxon>Viridiplantae</taxon>
        <taxon>Streptophyta</taxon>
        <taxon>Embryophyta</taxon>
        <taxon>Tracheophyta</taxon>
        <taxon>Spermatophyta</taxon>
        <taxon>Magnoliopsida</taxon>
        <taxon>eudicotyledons</taxon>
        <taxon>Gunneridae</taxon>
        <taxon>Pentapetalae</taxon>
        <taxon>rosids</taxon>
        <taxon>malvids</taxon>
        <taxon>Sapindales</taxon>
        <taxon>Meliaceae</taxon>
        <taxon>Melia</taxon>
    </lineage>
</organism>
<accession>A0ACC1XTW8</accession>
<dbReference type="Proteomes" id="UP001164539">
    <property type="component" value="Chromosome 7"/>
</dbReference>
<dbReference type="EMBL" id="CM051400">
    <property type="protein sequence ID" value="KAJ4714362.1"/>
    <property type="molecule type" value="Genomic_DNA"/>
</dbReference>
<protein>
    <submittedName>
        <fullName evidence="1">Uncharacterized protein</fullName>
    </submittedName>
</protein>
<evidence type="ECO:0000313" key="2">
    <source>
        <dbReference type="Proteomes" id="UP001164539"/>
    </source>
</evidence>
<gene>
    <name evidence="1" type="ORF">OWV82_012860</name>
</gene>
<comment type="caution">
    <text evidence="1">The sequence shown here is derived from an EMBL/GenBank/DDBJ whole genome shotgun (WGS) entry which is preliminary data.</text>
</comment>
<feature type="non-terminal residue" evidence="1">
    <location>
        <position position="1"/>
    </location>
</feature>